<dbReference type="AlphaFoldDB" id="A0A7S1TVC7"/>
<proteinExistence type="predicted"/>
<evidence type="ECO:0008006" key="2">
    <source>
        <dbReference type="Google" id="ProtNLM"/>
    </source>
</evidence>
<dbReference type="InterPro" id="IPR008979">
    <property type="entry name" value="Galactose-bd-like_sf"/>
</dbReference>
<dbReference type="Gene3D" id="2.60.120.260">
    <property type="entry name" value="Galactose-binding domain-like"/>
    <property type="match status" value="1"/>
</dbReference>
<name>A0A7S1TVC7_9STRA</name>
<reference evidence="1" key="1">
    <citation type="submission" date="2021-01" db="EMBL/GenBank/DDBJ databases">
        <authorList>
            <person name="Corre E."/>
            <person name="Pelletier E."/>
            <person name="Niang G."/>
            <person name="Scheremetjew M."/>
            <person name="Finn R."/>
            <person name="Kale V."/>
            <person name="Holt S."/>
            <person name="Cochrane G."/>
            <person name="Meng A."/>
            <person name="Brown T."/>
            <person name="Cohen L."/>
        </authorList>
    </citation>
    <scope>NUCLEOTIDE SEQUENCE</scope>
    <source>
        <strain evidence="1">CCMP2877</strain>
    </source>
</reference>
<organism evidence="1">
    <name type="scientific">Phaeomonas parva</name>
    <dbReference type="NCBI Taxonomy" id="124430"/>
    <lineage>
        <taxon>Eukaryota</taxon>
        <taxon>Sar</taxon>
        <taxon>Stramenopiles</taxon>
        <taxon>Ochrophyta</taxon>
        <taxon>Pinguiophyceae</taxon>
        <taxon>Pinguiochrysidales</taxon>
        <taxon>Pinguiochrysidaceae</taxon>
        <taxon>Phaeomonas</taxon>
    </lineage>
</organism>
<dbReference type="EMBL" id="HBGJ01007332">
    <property type="protein sequence ID" value="CAD9246244.1"/>
    <property type="molecule type" value="Transcribed_RNA"/>
</dbReference>
<protein>
    <recommendedName>
        <fullName evidence="2">Beta-galactosidase</fullName>
    </recommendedName>
</protein>
<gene>
    <name evidence="1" type="ORF">PPAR1163_LOCUS4596</name>
</gene>
<sequence>MYSSGWSGDVKFGANDGAAVFVNGVRVHEDNRCSNSKAKELVDVTLNPGPNVIVVKVRNSGVESKRRGHGFMLKFPEELLPALSLSLERPGAAPDAPDLE</sequence>
<dbReference type="SUPFAM" id="SSF49785">
    <property type="entry name" value="Galactose-binding domain-like"/>
    <property type="match status" value="1"/>
</dbReference>
<accession>A0A7S1TVC7</accession>
<evidence type="ECO:0000313" key="1">
    <source>
        <dbReference type="EMBL" id="CAD9246244.1"/>
    </source>
</evidence>